<dbReference type="KEGG" id="mtar:DF168_00450"/>
<evidence type="ECO:0000313" key="2">
    <source>
        <dbReference type="Proteomes" id="UP000247465"/>
    </source>
</evidence>
<proteinExistence type="predicted"/>
<evidence type="ECO:0000313" key="1">
    <source>
        <dbReference type="EMBL" id="AWT59269.1"/>
    </source>
</evidence>
<gene>
    <name evidence="1" type="ORF">DF168_00450</name>
</gene>
<reference evidence="1 2" key="1">
    <citation type="submission" date="2018-06" db="EMBL/GenBank/DDBJ databases">
        <title>Draft Genome Sequence of a Novel Marine Bacterium Related to the Verrucomicrobia.</title>
        <authorList>
            <person name="Vosseberg J."/>
            <person name="Martijn J."/>
            <person name="Ettema T.J.G."/>
        </authorList>
    </citation>
    <scope>NUCLEOTIDE SEQUENCE [LARGE SCALE GENOMIC DNA]</scope>
    <source>
        <strain evidence="1">TARA_B100001123</strain>
    </source>
</reference>
<organism evidence="1 2">
    <name type="scientific">Candidatus Moanibacter tarae</name>
    <dbReference type="NCBI Taxonomy" id="2200854"/>
    <lineage>
        <taxon>Bacteria</taxon>
        <taxon>Pseudomonadati</taxon>
        <taxon>Verrucomicrobiota</taxon>
        <taxon>Opitutia</taxon>
        <taxon>Puniceicoccales</taxon>
        <taxon>Puniceicoccales incertae sedis</taxon>
        <taxon>Candidatus Moanibacter</taxon>
    </lineage>
</organism>
<protein>
    <submittedName>
        <fullName evidence="1">Uncharacterized protein</fullName>
    </submittedName>
</protein>
<sequence>MISLQLIFKIREIGSSLFFKNTVTFDLRFGLKENMRTLGFCFFTLVLYLCGNMSTRAANSIGPYRELSRDLEVVEDVFANRGRIYMVLSDESREKEMIVKISDARNSQFLKWPEGKEDRIVSGERETTSVVKDAGWIETKAPFIEYWMEDKLVLHLMRVRDVSTRPFPLQGLAVLVDLTSGQRSRTNLSNEGKIKETVGEQLEPDVQSKNGIAKTVEIENEPPRFGPYCALVMDRTVIRDVKVDEDMNTCIKLDPKFRKDEIRVKISNFNKAGYREWDYKGFELVSPAEAGRPQGAWTDWIKVDAKFVEYWMESSLILHLMRTDL</sequence>
<dbReference type="AlphaFoldDB" id="A0A2Z4ABD5"/>
<accession>A0A2Z4ABD5</accession>
<dbReference type="Proteomes" id="UP000247465">
    <property type="component" value="Chromosome"/>
</dbReference>
<dbReference type="EMBL" id="CP029803">
    <property type="protein sequence ID" value="AWT59269.1"/>
    <property type="molecule type" value="Genomic_DNA"/>
</dbReference>
<name>A0A2Z4ABD5_9BACT</name>